<comment type="caution">
    <text evidence="2">The sequence shown here is derived from an EMBL/GenBank/DDBJ whole genome shotgun (WGS) entry which is preliminary data.</text>
</comment>
<protein>
    <recommendedName>
        <fullName evidence="1">Retrovirus-related Pol polyprotein from transposon TNT 1-94-like beta-barrel domain-containing protein</fullName>
    </recommendedName>
</protein>
<evidence type="ECO:0000313" key="3">
    <source>
        <dbReference type="Proteomes" id="UP000886998"/>
    </source>
</evidence>
<keyword evidence="3" id="KW-1185">Reference proteome</keyword>
<dbReference type="EMBL" id="BMAV01003534">
    <property type="protein sequence ID" value="GFY43190.1"/>
    <property type="molecule type" value="Genomic_DNA"/>
</dbReference>
<organism evidence="2 3">
    <name type="scientific">Trichonephila inaurata madagascariensis</name>
    <dbReference type="NCBI Taxonomy" id="2747483"/>
    <lineage>
        <taxon>Eukaryota</taxon>
        <taxon>Metazoa</taxon>
        <taxon>Ecdysozoa</taxon>
        <taxon>Arthropoda</taxon>
        <taxon>Chelicerata</taxon>
        <taxon>Arachnida</taxon>
        <taxon>Araneae</taxon>
        <taxon>Araneomorphae</taxon>
        <taxon>Entelegynae</taxon>
        <taxon>Araneoidea</taxon>
        <taxon>Nephilidae</taxon>
        <taxon>Trichonephila</taxon>
        <taxon>Trichonephila inaurata</taxon>
    </lineage>
</organism>
<evidence type="ECO:0000259" key="1">
    <source>
        <dbReference type="Pfam" id="PF22936"/>
    </source>
</evidence>
<name>A0A8X6WXS7_9ARAC</name>
<dbReference type="InterPro" id="IPR054722">
    <property type="entry name" value="PolX-like_BBD"/>
</dbReference>
<evidence type="ECO:0000313" key="2">
    <source>
        <dbReference type="EMBL" id="GFY43190.1"/>
    </source>
</evidence>
<dbReference type="OrthoDB" id="6426823at2759"/>
<dbReference type="Proteomes" id="UP000886998">
    <property type="component" value="Unassembled WGS sequence"/>
</dbReference>
<feature type="domain" description="Retrovirus-related Pol polyprotein from transposon TNT 1-94-like beta-barrel" evidence="1">
    <location>
        <begin position="4"/>
        <end position="47"/>
    </location>
</feature>
<accession>A0A8X6WXS7</accession>
<reference evidence="2" key="1">
    <citation type="submission" date="2020-08" db="EMBL/GenBank/DDBJ databases">
        <title>Multicomponent nature underlies the extraordinary mechanical properties of spider dragline silk.</title>
        <authorList>
            <person name="Kono N."/>
            <person name="Nakamura H."/>
            <person name="Mori M."/>
            <person name="Yoshida Y."/>
            <person name="Ohtoshi R."/>
            <person name="Malay A.D."/>
            <person name="Moran D.A.P."/>
            <person name="Tomita M."/>
            <person name="Numata K."/>
            <person name="Arakawa K."/>
        </authorList>
    </citation>
    <scope>NUCLEOTIDE SEQUENCE</scope>
</reference>
<dbReference type="Pfam" id="PF22936">
    <property type="entry name" value="Pol_BBD"/>
    <property type="match status" value="1"/>
</dbReference>
<gene>
    <name evidence="2" type="ORF">TNIN_378061</name>
</gene>
<sequence>MAFGHETVNIEIRINNKWERYHLTDVWYVPDISRNLFSINQTLKKGFKFQNFKDRCSSRKITRVHMKVWELCRGLYARANRVLHQKYLLKYVCCLQRRPILTIVA</sequence>
<proteinExistence type="predicted"/>
<dbReference type="AlphaFoldDB" id="A0A8X6WXS7"/>